<organism evidence="4 5">
    <name type="scientific">Brevibacillus fluminis</name>
    <dbReference type="NCBI Taxonomy" id="511487"/>
    <lineage>
        <taxon>Bacteria</taxon>
        <taxon>Bacillati</taxon>
        <taxon>Bacillota</taxon>
        <taxon>Bacilli</taxon>
        <taxon>Bacillales</taxon>
        <taxon>Paenibacillaceae</taxon>
        <taxon>Brevibacillus</taxon>
    </lineage>
</organism>
<dbReference type="InterPro" id="IPR011330">
    <property type="entry name" value="Glyco_hydro/deAcase_b/a-brl"/>
</dbReference>
<dbReference type="GO" id="GO:0005576">
    <property type="term" value="C:extracellular region"/>
    <property type="evidence" value="ECO:0007669"/>
    <property type="project" value="UniProtKB-SubCell"/>
</dbReference>
<dbReference type="CDD" id="cd10970">
    <property type="entry name" value="CE4_DAC_u1_6s"/>
    <property type="match status" value="1"/>
</dbReference>
<dbReference type="PROSITE" id="PS51677">
    <property type="entry name" value="NODB"/>
    <property type="match status" value="1"/>
</dbReference>
<dbReference type="InterPro" id="IPR051398">
    <property type="entry name" value="Polysacch_Deacetylase"/>
</dbReference>
<dbReference type="Pfam" id="PF01522">
    <property type="entry name" value="Polysacc_deac_1"/>
    <property type="match status" value="1"/>
</dbReference>
<dbReference type="Gene3D" id="3.20.20.370">
    <property type="entry name" value="Glycoside hydrolase/deacetylase"/>
    <property type="match status" value="1"/>
</dbReference>
<evidence type="ECO:0000313" key="4">
    <source>
        <dbReference type="EMBL" id="RNB91988.1"/>
    </source>
</evidence>
<protein>
    <recommendedName>
        <fullName evidence="3">NodB homology domain-containing protein</fullName>
    </recommendedName>
</protein>
<sequence>MTIQANLSAYKKMRNDMLGLIRGRKPGRLIDLFEDQSKWIKSYGDQVAFDSVTGKLKITSTGNVTAAKNNLINADLSGVKTLKLRLHIDQPENIDALQIYFANDTAFNNYLLEGIYGRWYFTQGWNEFLIDASKIEVVGSGTFNQPIVTIQMRVRTLTGKSVTVTFDSLISDEREKPQLVIMFDDGLSSQYSEAFRRMQQKGMVGSIAVISNVVGNPGHVTLNQLQDMYKYGWDLVNHTHNHLDLTTLAPATIASELALCTGWLTSNGFTRGCNIVAYPYGAVNGQVIQAMQKYRAGRTTIDGIVACPPVDRYNLKTVEAQKDTSPSEIKSRIDEAISLGGSLILFFHKLIETPSSSTEYSLANFQSIIDYAYTKRDLIEFTTLSAWLDKSGI</sequence>
<dbReference type="PANTHER" id="PTHR34216:SF3">
    <property type="entry name" value="POLY-BETA-1,6-N-ACETYL-D-GLUCOSAMINE N-DEACETYLASE"/>
    <property type="match status" value="1"/>
</dbReference>
<evidence type="ECO:0000313" key="5">
    <source>
        <dbReference type="Proteomes" id="UP000271031"/>
    </source>
</evidence>
<evidence type="ECO:0000256" key="2">
    <source>
        <dbReference type="ARBA" id="ARBA00022729"/>
    </source>
</evidence>
<evidence type="ECO:0000259" key="3">
    <source>
        <dbReference type="PROSITE" id="PS51677"/>
    </source>
</evidence>
<comment type="caution">
    <text evidence="4">The sequence shown here is derived from an EMBL/GenBank/DDBJ whole genome shotgun (WGS) entry which is preliminary data.</text>
</comment>
<reference evidence="4 5" key="1">
    <citation type="submission" date="2018-10" db="EMBL/GenBank/DDBJ databases">
        <title>Phylogenomics of Brevibacillus.</title>
        <authorList>
            <person name="Dunlap C."/>
        </authorList>
    </citation>
    <scope>NUCLEOTIDE SEQUENCE [LARGE SCALE GENOMIC DNA]</scope>
    <source>
        <strain evidence="4 5">JCM 15716</strain>
    </source>
</reference>
<comment type="subcellular location">
    <subcellularLocation>
        <location evidence="1">Secreted</location>
    </subcellularLocation>
</comment>
<dbReference type="PANTHER" id="PTHR34216">
    <property type="match status" value="1"/>
</dbReference>
<dbReference type="InterPro" id="IPR002509">
    <property type="entry name" value="NODB_dom"/>
</dbReference>
<feature type="domain" description="NodB homology" evidence="3">
    <location>
        <begin position="177"/>
        <end position="382"/>
    </location>
</feature>
<keyword evidence="2" id="KW-0732">Signal</keyword>
<evidence type="ECO:0000256" key="1">
    <source>
        <dbReference type="ARBA" id="ARBA00004613"/>
    </source>
</evidence>
<accession>A0A3M8DUZ2</accession>
<dbReference type="GO" id="GO:0016810">
    <property type="term" value="F:hydrolase activity, acting on carbon-nitrogen (but not peptide) bonds"/>
    <property type="evidence" value="ECO:0007669"/>
    <property type="project" value="InterPro"/>
</dbReference>
<gene>
    <name evidence="4" type="ORF">EDM56_04340</name>
</gene>
<dbReference type="GO" id="GO:0005975">
    <property type="term" value="P:carbohydrate metabolic process"/>
    <property type="evidence" value="ECO:0007669"/>
    <property type="project" value="InterPro"/>
</dbReference>
<dbReference type="EMBL" id="RHHQ01000004">
    <property type="protein sequence ID" value="RNB91988.1"/>
    <property type="molecule type" value="Genomic_DNA"/>
</dbReference>
<proteinExistence type="predicted"/>
<dbReference type="OrthoDB" id="9778320at2"/>
<dbReference type="AlphaFoldDB" id="A0A3M8DUZ2"/>
<dbReference type="Proteomes" id="UP000271031">
    <property type="component" value="Unassembled WGS sequence"/>
</dbReference>
<keyword evidence="5" id="KW-1185">Reference proteome</keyword>
<name>A0A3M8DUZ2_9BACL</name>
<dbReference type="RefSeq" id="WP_122916650.1">
    <property type="nucleotide sequence ID" value="NZ_RHHQ01000004.1"/>
</dbReference>
<dbReference type="SUPFAM" id="SSF88713">
    <property type="entry name" value="Glycoside hydrolase/deacetylase"/>
    <property type="match status" value="1"/>
</dbReference>